<evidence type="ECO:0000313" key="4">
    <source>
        <dbReference type="Proteomes" id="UP001165378"/>
    </source>
</evidence>
<feature type="transmembrane region" description="Helical" evidence="2">
    <location>
        <begin position="51"/>
        <end position="72"/>
    </location>
</feature>
<dbReference type="Proteomes" id="UP001165378">
    <property type="component" value="Unassembled WGS sequence"/>
</dbReference>
<feature type="compositionally biased region" description="Polar residues" evidence="1">
    <location>
        <begin position="123"/>
        <end position="136"/>
    </location>
</feature>
<keyword evidence="2" id="KW-1133">Transmembrane helix</keyword>
<organism evidence="3 4">
    <name type="scientific">Yinghuangia soli</name>
    <dbReference type="NCBI Taxonomy" id="2908204"/>
    <lineage>
        <taxon>Bacteria</taxon>
        <taxon>Bacillati</taxon>
        <taxon>Actinomycetota</taxon>
        <taxon>Actinomycetes</taxon>
        <taxon>Kitasatosporales</taxon>
        <taxon>Streptomycetaceae</taxon>
        <taxon>Yinghuangia</taxon>
    </lineage>
</organism>
<sequence>MNTDRTTPSARDGFEAELAGSMRDFADRRTPRAFDPEAIRATVRGRRNRRYTAVAAAAAVAVLAGGTVVALAPGDAGEKAGVTVQPTASASDSPAPQASAPTAEPTGPRTGTGTPNGTRTGAQTGQNAGNPDSSGHGQFLATLRRLYTTAETDASGRTTYQPAPAQSLFAPGKEATELPRAHCGTAGVNGALIPQIGVLDSSGDGRFIAIVRLYKGRALQDKEARVTVDAAGLITSITCTPRPVNPKVVAEGLAFTMAYGGIVSASRPATQAEITRIITEAGPEAPATLAGLTCQSTQPKRWVLDSPASGTTVNGWTVTFDGGAAPFTVGEDATRTPSSLKPDCRP</sequence>
<proteinExistence type="predicted"/>
<protein>
    <submittedName>
        <fullName evidence="3">Uncharacterized protein</fullName>
    </submittedName>
</protein>
<keyword evidence="4" id="KW-1185">Reference proteome</keyword>
<accession>A0AA41Q4F3</accession>
<dbReference type="AlphaFoldDB" id="A0AA41Q4F3"/>
<evidence type="ECO:0000256" key="1">
    <source>
        <dbReference type="SAM" id="MobiDB-lite"/>
    </source>
</evidence>
<dbReference type="EMBL" id="JAKFHA010000023">
    <property type="protein sequence ID" value="MCF2531363.1"/>
    <property type="molecule type" value="Genomic_DNA"/>
</dbReference>
<feature type="compositionally biased region" description="Low complexity" evidence="1">
    <location>
        <begin position="85"/>
        <end position="122"/>
    </location>
</feature>
<keyword evidence="2" id="KW-0812">Transmembrane</keyword>
<feature type="region of interest" description="Disordered" evidence="1">
    <location>
        <begin position="79"/>
        <end position="137"/>
    </location>
</feature>
<dbReference type="RefSeq" id="WP_235056026.1">
    <property type="nucleotide sequence ID" value="NZ_JAKFHA010000023.1"/>
</dbReference>
<comment type="caution">
    <text evidence="3">The sequence shown here is derived from an EMBL/GenBank/DDBJ whole genome shotgun (WGS) entry which is preliminary data.</text>
</comment>
<name>A0AA41Q4F3_9ACTN</name>
<feature type="region of interest" description="Disordered" evidence="1">
    <location>
        <begin position="1"/>
        <end position="32"/>
    </location>
</feature>
<keyword evidence="2" id="KW-0472">Membrane</keyword>
<gene>
    <name evidence="3" type="ORF">LZ495_29665</name>
</gene>
<evidence type="ECO:0000313" key="3">
    <source>
        <dbReference type="EMBL" id="MCF2531363.1"/>
    </source>
</evidence>
<evidence type="ECO:0000256" key="2">
    <source>
        <dbReference type="SAM" id="Phobius"/>
    </source>
</evidence>
<reference evidence="3" key="1">
    <citation type="submission" date="2022-01" db="EMBL/GenBank/DDBJ databases">
        <title>Genome-Based Taxonomic Classification of the Phylum Actinobacteria.</title>
        <authorList>
            <person name="Gao Y."/>
        </authorList>
    </citation>
    <scope>NUCLEOTIDE SEQUENCE</scope>
    <source>
        <strain evidence="3">KLBMP 8922</strain>
    </source>
</reference>